<keyword evidence="3" id="KW-0560">Oxidoreductase</keyword>
<gene>
    <name evidence="5" type="ORF">LCGC14_2178840</name>
</gene>
<dbReference type="InterPro" id="IPR002328">
    <property type="entry name" value="ADH_Zn_CS"/>
</dbReference>
<evidence type="ECO:0000256" key="1">
    <source>
        <dbReference type="ARBA" id="ARBA00022723"/>
    </source>
</evidence>
<dbReference type="InterPro" id="IPR013154">
    <property type="entry name" value="ADH-like_N"/>
</dbReference>
<dbReference type="AlphaFoldDB" id="A0A0F9EA16"/>
<evidence type="ECO:0000256" key="3">
    <source>
        <dbReference type="ARBA" id="ARBA00023002"/>
    </source>
</evidence>
<dbReference type="GO" id="GO:0008270">
    <property type="term" value="F:zinc ion binding"/>
    <property type="evidence" value="ECO:0007669"/>
    <property type="project" value="InterPro"/>
</dbReference>
<dbReference type="InterPro" id="IPR011032">
    <property type="entry name" value="GroES-like_sf"/>
</dbReference>
<feature type="non-terminal residue" evidence="5">
    <location>
        <position position="132"/>
    </location>
</feature>
<accession>A0A0F9EA16</accession>
<dbReference type="PROSITE" id="PS00059">
    <property type="entry name" value="ADH_ZINC"/>
    <property type="match status" value="1"/>
</dbReference>
<dbReference type="PANTHER" id="PTHR43401">
    <property type="entry name" value="L-THREONINE 3-DEHYDROGENASE"/>
    <property type="match status" value="1"/>
</dbReference>
<evidence type="ECO:0000313" key="5">
    <source>
        <dbReference type="EMBL" id="KKL63061.1"/>
    </source>
</evidence>
<keyword evidence="2" id="KW-0862">Zinc</keyword>
<proteinExistence type="predicted"/>
<keyword evidence="1" id="KW-0479">Metal-binding</keyword>
<comment type="caution">
    <text evidence="5">The sequence shown here is derived from an EMBL/GenBank/DDBJ whole genome shotgun (WGS) entry which is preliminary data.</text>
</comment>
<dbReference type="EMBL" id="LAZR01028291">
    <property type="protein sequence ID" value="KKL63061.1"/>
    <property type="molecule type" value="Genomic_DNA"/>
</dbReference>
<dbReference type="GO" id="GO:0016491">
    <property type="term" value="F:oxidoreductase activity"/>
    <property type="evidence" value="ECO:0007669"/>
    <property type="project" value="UniProtKB-KW"/>
</dbReference>
<feature type="domain" description="Alcohol dehydrogenase-like N-terminal" evidence="4">
    <location>
        <begin position="30"/>
        <end position="121"/>
    </location>
</feature>
<evidence type="ECO:0000259" key="4">
    <source>
        <dbReference type="Pfam" id="PF08240"/>
    </source>
</evidence>
<dbReference type="Gene3D" id="3.90.180.10">
    <property type="entry name" value="Medium-chain alcohol dehydrogenases, catalytic domain"/>
    <property type="match status" value="1"/>
</dbReference>
<sequence>MSKGATSRAVVQDGPRRLRSAEFPLPEIGAEDALLRVEACGICGSDYEQYAGALPAPFPVIPGHEPVGVIEEIGDVAAGRWGVKQGDRVAVEALLPCGYCRECVAGRYRLCQGRGFISGYGYISTSTPPSLW</sequence>
<protein>
    <recommendedName>
        <fullName evidence="4">Alcohol dehydrogenase-like N-terminal domain-containing protein</fullName>
    </recommendedName>
</protein>
<name>A0A0F9EA16_9ZZZZ</name>
<dbReference type="PANTHER" id="PTHR43401:SF2">
    <property type="entry name" value="L-THREONINE 3-DEHYDROGENASE"/>
    <property type="match status" value="1"/>
</dbReference>
<dbReference type="InterPro" id="IPR050129">
    <property type="entry name" value="Zn_alcohol_dh"/>
</dbReference>
<dbReference type="SUPFAM" id="SSF50129">
    <property type="entry name" value="GroES-like"/>
    <property type="match status" value="1"/>
</dbReference>
<reference evidence="5" key="1">
    <citation type="journal article" date="2015" name="Nature">
        <title>Complex archaea that bridge the gap between prokaryotes and eukaryotes.</title>
        <authorList>
            <person name="Spang A."/>
            <person name="Saw J.H."/>
            <person name="Jorgensen S.L."/>
            <person name="Zaremba-Niedzwiedzka K."/>
            <person name="Martijn J."/>
            <person name="Lind A.E."/>
            <person name="van Eijk R."/>
            <person name="Schleper C."/>
            <person name="Guy L."/>
            <person name="Ettema T.J."/>
        </authorList>
    </citation>
    <scope>NUCLEOTIDE SEQUENCE</scope>
</reference>
<organism evidence="5">
    <name type="scientific">marine sediment metagenome</name>
    <dbReference type="NCBI Taxonomy" id="412755"/>
    <lineage>
        <taxon>unclassified sequences</taxon>
        <taxon>metagenomes</taxon>
        <taxon>ecological metagenomes</taxon>
    </lineage>
</organism>
<evidence type="ECO:0000256" key="2">
    <source>
        <dbReference type="ARBA" id="ARBA00022833"/>
    </source>
</evidence>
<dbReference type="Pfam" id="PF08240">
    <property type="entry name" value="ADH_N"/>
    <property type="match status" value="1"/>
</dbReference>